<dbReference type="SUPFAM" id="SSF109604">
    <property type="entry name" value="HD-domain/PDEase-like"/>
    <property type="match status" value="1"/>
</dbReference>
<dbReference type="InterPro" id="IPR006675">
    <property type="entry name" value="HDIG_dom"/>
</dbReference>
<proteinExistence type="predicted"/>
<dbReference type="Gene3D" id="1.10.3210.10">
    <property type="entry name" value="Hypothetical protein af1432"/>
    <property type="match status" value="1"/>
</dbReference>
<dbReference type="CDD" id="cd00077">
    <property type="entry name" value="HDc"/>
    <property type="match status" value="1"/>
</dbReference>
<name>A0A1M6WGZ9_9FIRM</name>
<protein>
    <submittedName>
        <fullName evidence="2">HDIG domain-containing protein</fullName>
    </submittedName>
</protein>
<dbReference type="Proteomes" id="UP000184301">
    <property type="component" value="Unassembled WGS sequence"/>
</dbReference>
<evidence type="ECO:0000313" key="2">
    <source>
        <dbReference type="EMBL" id="SHK93052.1"/>
    </source>
</evidence>
<dbReference type="InterPro" id="IPR003607">
    <property type="entry name" value="HD/PDEase_dom"/>
</dbReference>
<evidence type="ECO:0000313" key="3">
    <source>
        <dbReference type="Proteomes" id="UP000184301"/>
    </source>
</evidence>
<dbReference type="InterPro" id="IPR006674">
    <property type="entry name" value="HD_domain"/>
</dbReference>
<reference evidence="2 3" key="1">
    <citation type="submission" date="2016-11" db="EMBL/GenBank/DDBJ databases">
        <authorList>
            <person name="Jaros S."/>
            <person name="Januszkiewicz K."/>
            <person name="Wedrychowicz H."/>
        </authorList>
    </citation>
    <scope>NUCLEOTIDE SEQUENCE [LARGE SCALE GENOMIC DNA]</scope>
    <source>
        <strain evidence="2 3">DSM 15480</strain>
    </source>
</reference>
<dbReference type="RefSeq" id="WP_073113255.1">
    <property type="nucleotide sequence ID" value="NZ_FQZY01000111.1"/>
</dbReference>
<dbReference type="Pfam" id="PF01966">
    <property type="entry name" value="HD"/>
    <property type="match status" value="1"/>
</dbReference>
<accession>A0A1M6WGZ9</accession>
<dbReference type="OrthoDB" id="9797344at2"/>
<gene>
    <name evidence="2" type="ORF">SAMN02745243_04015</name>
</gene>
<organism evidence="2 3">
    <name type="scientific">Hespellia stercorisuis DSM 15480</name>
    <dbReference type="NCBI Taxonomy" id="1121950"/>
    <lineage>
        <taxon>Bacteria</taxon>
        <taxon>Bacillati</taxon>
        <taxon>Bacillota</taxon>
        <taxon>Clostridia</taxon>
        <taxon>Lachnospirales</taxon>
        <taxon>Lachnospiraceae</taxon>
        <taxon>Hespellia</taxon>
    </lineage>
</organism>
<keyword evidence="3" id="KW-1185">Reference proteome</keyword>
<dbReference type="STRING" id="1121950.SAMN02745243_04015"/>
<sequence>MNRQTVTEVFQSYVENYDLEGTKIKIKVNHTYRVAGLSEVIAQSLQLEQEDVDLAWLIGMLHDIGRFEQLRRFDTFHDAESVDHAKLAVKILFEDGLIRHFLSEVKYDAIIQDAVQYHSAYRIPEEMDARTRQFCDIIRDADKVDIFRVNAETPLEEIYNIPAEEFYTSTITPEVLEAYEQGDTVLRSLKKTAMDYVVGHISLRNGLVYQKSRELVSEQGYLQKMLDFPTRNPETKKQLEQIRQQIH</sequence>
<dbReference type="EMBL" id="FQZY01000111">
    <property type="protein sequence ID" value="SHK93052.1"/>
    <property type="molecule type" value="Genomic_DNA"/>
</dbReference>
<dbReference type="AlphaFoldDB" id="A0A1M6WGZ9"/>
<feature type="domain" description="HD" evidence="1">
    <location>
        <begin position="29"/>
        <end position="145"/>
    </location>
</feature>
<evidence type="ECO:0000259" key="1">
    <source>
        <dbReference type="Pfam" id="PF01966"/>
    </source>
</evidence>
<dbReference type="NCBIfam" id="TIGR00277">
    <property type="entry name" value="HDIG"/>
    <property type="match status" value="1"/>
</dbReference>